<dbReference type="OrthoDB" id="9810773at2"/>
<protein>
    <recommendedName>
        <fullName evidence="4">SH3b domain-containing protein</fullName>
    </recommendedName>
</protein>
<evidence type="ECO:0000313" key="3">
    <source>
        <dbReference type="Proteomes" id="UP000244162"/>
    </source>
</evidence>
<evidence type="ECO:0000256" key="1">
    <source>
        <dbReference type="SAM" id="SignalP"/>
    </source>
</evidence>
<keyword evidence="3" id="KW-1185">Reference proteome</keyword>
<name>A0A2T5G077_9SPHN</name>
<feature type="signal peptide" evidence="1">
    <location>
        <begin position="1"/>
        <end position="22"/>
    </location>
</feature>
<dbReference type="AlphaFoldDB" id="A0A2T5G077"/>
<proteinExistence type="predicted"/>
<reference evidence="2 3" key="1">
    <citation type="submission" date="2017-09" db="EMBL/GenBank/DDBJ databases">
        <title>Sphingomonas panjinensis sp.nov., isolated from oil-contaminated soil.</title>
        <authorList>
            <person name="Wang L."/>
            <person name="Chen L."/>
        </authorList>
    </citation>
    <scope>NUCLEOTIDE SEQUENCE [LARGE SCALE GENOMIC DNA]</scope>
    <source>
        <strain evidence="2 3">FW-11</strain>
    </source>
</reference>
<dbReference type="Proteomes" id="UP000244162">
    <property type="component" value="Unassembled WGS sequence"/>
</dbReference>
<keyword evidence="1" id="KW-0732">Signal</keyword>
<accession>A0A2T5G077</accession>
<organism evidence="2 3">
    <name type="scientific">Sphingomonas oleivorans</name>
    <dbReference type="NCBI Taxonomy" id="1735121"/>
    <lineage>
        <taxon>Bacteria</taxon>
        <taxon>Pseudomonadati</taxon>
        <taxon>Pseudomonadota</taxon>
        <taxon>Alphaproteobacteria</taxon>
        <taxon>Sphingomonadales</taxon>
        <taxon>Sphingomonadaceae</taxon>
        <taxon>Sphingomonas</taxon>
    </lineage>
</organism>
<dbReference type="Pfam" id="PF06347">
    <property type="entry name" value="SH3_4"/>
    <property type="match status" value="2"/>
</dbReference>
<feature type="chain" id="PRO_5015499307" description="SH3b domain-containing protein" evidence="1">
    <location>
        <begin position="23"/>
        <end position="160"/>
    </location>
</feature>
<comment type="caution">
    <text evidence="2">The sequence shown here is derived from an EMBL/GenBank/DDBJ whole genome shotgun (WGS) entry which is preliminary data.</text>
</comment>
<gene>
    <name evidence="2" type="ORF">CLG96_07485</name>
</gene>
<sequence length="160" mass="17619">MRVLVRTLAVMAMIAGTAQASAAPDREVPYWASIAAGDAMMRTGPGGNFPAVWRYRRADLPIRVLQVHQSWRRIESPDGVQGWMAVALLSARRTAIVTGEIRPMLARPEEGAKIVWRAEPGVVGRIDQCAAGWCRFDVRGKAGYIRTAHIWGVDPNEVID</sequence>
<evidence type="ECO:0000313" key="2">
    <source>
        <dbReference type="EMBL" id="PTQ12363.1"/>
    </source>
</evidence>
<dbReference type="InterPro" id="IPR010466">
    <property type="entry name" value="DUF1058"/>
</dbReference>
<evidence type="ECO:0008006" key="4">
    <source>
        <dbReference type="Google" id="ProtNLM"/>
    </source>
</evidence>
<dbReference type="RefSeq" id="WP_107967225.1">
    <property type="nucleotide sequence ID" value="NZ_NWBU01000005.1"/>
</dbReference>
<dbReference type="EMBL" id="NWBU01000005">
    <property type="protein sequence ID" value="PTQ12363.1"/>
    <property type="molecule type" value="Genomic_DNA"/>
</dbReference>